<evidence type="ECO:0000256" key="1">
    <source>
        <dbReference type="SAM" id="Phobius"/>
    </source>
</evidence>
<keyword evidence="1" id="KW-1133">Transmembrane helix</keyword>
<dbReference type="STRING" id="325240.Sbal_2189"/>
<name>A3D4M2_SHEB5</name>
<feature type="transmembrane region" description="Helical" evidence="1">
    <location>
        <begin position="218"/>
        <end position="239"/>
    </location>
</feature>
<dbReference type="RefSeq" id="WP_011846861.1">
    <property type="nucleotide sequence ID" value="NC_009052.1"/>
</dbReference>
<dbReference type="Pfam" id="PF05707">
    <property type="entry name" value="Zot"/>
    <property type="match status" value="1"/>
</dbReference>
<dbReference type="InterPro" id="IPR027417">
    <property type="entry name" value="P-loop_NTPase"/>
</dbReference>
<evidence type="ECO:0000259" key="2">
    <source>
        <dbReference type="Pfam" id="PF05707"/>
    </source>
</evidence>
<dbReference type="AlphaFoldDB" id="A3D4M2"/>
<proteinExistence type="predicted"/>
<dbReference type="HOGENOM" id="CLU_056708_0_0_6"/>
<sequence length="381" mass="42851">MINAIVGRPRAGKSYESVIYHIIPAAMEGRLVVTNIPVNKEAVAKFYTQAAADLIIHVKANFTDYGMIRPFATPEDYTKYDWKNEKGQGPLFVVDEAHLAIGRDAKKEVLEYLSMHGHYGHDIIMVTQDPQKLHRDLKSMVEVCWRCIKKSVFGDDKHYIKKTYHGVGGRNEDFVHEEEREYKTQFFQFYQSHTQSSSAVDEAKPKDVQAVMFPRKKLIIGMLIIAVPMALFFGAKMIAPSESTKPKTSNVSTQQTQAQVQQVSTPTAMSAPVRTASVSSKPDIPKHPFYKVTLHLDGIAYYTLKGRDYKESYFVATQNGQPVFNIASADLRMAGYDVAVYGECLVRLTYNDIYDDWITCDSPQIALSEPTAKPSEPESGV</sequence>
<accession>A3D4M2</accession>
<dbReference type="KEGG" id="sbl:Sbal_2189"/>
<dbReference type="InterPro" id="IPR008900">
    <property type="entry name" value="Zot_N"/>
</dbReference>
<keyword evidence="1" id="KW-0472">Membrane</keyword>
<dbReference type="Proteomes" id="UP000001557">
    <property type="component" value="Chromosome"/>
</dbReference>
<dbReference type="OrthoDB" id="8479507at2"/>
<gene>
    <name evidence="3" type="ordered locus">Sbal_2189</name>
</gene>
<protein>
    <submittedName>
        <fullName evidence="3">Zonular occludens toxin</fullName>
    </submittedName>
</protein>
<feature type="domain" description="Zona occludens toxin N-terminal" evidence="2">
    <location>
        <begin position="2"/>
        <end position="195"/>
    </location>
</feature>
<keyword evidence="4" id="KW-1185">Reference proteome</keyword>
<dbReference type="EMBL" id="CP000563">
    <property type="protein sequence ID" value="ABN61685.1"/>
    <property type="molecule type" value="Genomic_DNA"/>
</dbReference>
<reference evidence="3 4" key="1">
    <citation type="submission" date="2007-02" db="EMBL/GenBank/DDBJ databases">
        <title>Complete sequence of chromosome of Shewanella baltica OS155.</title>
        <authorList>
            <consortium name="US DOE Joint Genome Institute"/>
            <person name="Copeland A."/>
            <person name="Lucas S."/>
            <person name="Lapidus A."/>
            <person name="Barry K."/>
            <person name="Detter J.C."/>
            <person name="Glavina del Rio T."/>
            <person name="Hammon N."/>
            <person name="Israni S."/>
            <person name="Dalin E."/>
            <person name="Tice H."/>
            <person name="Pitluck S."/>
            <person name="Sims D.R."/>
            <person name="Brettin T."/>
            <person name="Bruce D."/>
            <person name="Han C."/>
            <person name="Tapia R."/>
            <person name="Brainard J."/>
            <person name="Schmutz J."/>
            <person name="Larimer F."/>
            <person name="Land M."/>
            <person name="Hauser L."/>
            <person name="Kyrpides N."/>
            <person name="Mikhailova N."/>
            <person name="Brettar I."/>
            <person name="Klappenbach J."/>
            <person name="Konstantinidis K."/>
            <person name="Rodrigues J."/>
            <person name="Tiedje J."/>
            <person name="Richardson P."/>
        </authorList>
    </citation>
    <scope>NUCLEOTIDE SEQUENCE [LARGE SCALE GENOMIC DNA]</scope>
    <source>
        <strain evidence="4">OS155 / ATCC BAA-1091</strain>
    </source>
</reference>
<evidence type="ECO:0000313" key="3">
    <source>
        <dbReference type="EMBL" id="ABN61685.1"/>
    </source>
</evidence>
<keyword evidence="1" id="KW-0812">Transmembrane</keyword>
<organism evidence="3 4">
    <name type="scientific">Shewanella baltica (strain OS155 / ATCC BAA-1091)</name>
    <dbReference type="NCBI Taxonomy" id="325240"/>
    <lineage>
        <taxon>Bacteria</taxon>
        <taxon>Pseudomonadati</taxon>
        <taxon>Pseudomonadota</taxon>
        <taxon>Gammaproteobacteria</taxon>
        <taxon>Alteromonadales</taxon>
        <taxon>Shewanellaceae</taxon>
        <taxon>Shewanella</taxon>
    </lineage>
</organism>
<evidence type="ECO:0000313" key="4">
    <source>
        <dbReference type="Proteomes" id="UP000001557"/>
    </source>
</evidence>
<dbReference type="Gene3D" id="3.40.50.300">
    <property type="entry name" value="P-loop containing nucleotide triphosphate hydrolases"/>
    <property type="match status" value="1"/>
</dbReference>